<gene>
    <name evidence="1" type="ORF">PHAVU_008G167200g</name>
</gene>
<dbReference type="AlphaFoldDB" id="V7B9E1"/>
<reference evidence="2" key="1">
    <citation type="journal article" date="2014" name="Nat. Genet.">
        <title>A reference genome for common bean and genome-wide analysis of dual domestications.</title>
        <authorList>
            <person name="Schmutz J."/>
            <person name="McClean P.E."/>
            <person name="Mamidi S."/>
            <person name="Wu G.A."/>
            <person name="Cannon S.B."/>
            <person name="Grimwood J."/>
            <person name="Jenkins J."/>
            <person name="Shu S."/>
            <person name="Song Q."/>
            <person name="Chavarro C."/>
            <person name="Torres-Torres M."/>
            <person name="Geffroy V."/>
            <person name="Moghaddam S.M."/>
            <person name="Gao D."/>
            <person name="Abernathy B."/>
            <person name="Barry K."/>
            <person name="Blair M."/>
            <person name="Brick M.A."/>
            <person name="Chovatia M."/>
            <person name="Gepts P."/>
            <person name="Goodstein D.M."/>
            <person name="Gonzales M."/>
            <person name="Hellsten U."/>
            <person name="Hyten D.L."/>
            <person name="Jia G."/>
            <person name="Kelly J.D."/>
            <person name="Kudrna D."/>
            <person name="Lee R."/>
            <person name="Richard M.M."/>
            <person name="Miklas P.N."/>
            <person name="Osorno J.M."/>
            <person name="Rodrigues J."/>
            <person name="Thareau V."/>
            <person name="Urrea C.A."/>
            <person name="Wang M."/>
            <person name="Yu Y."/>
            <person name="Zhang M."/>
            <person name="Wing R.A."/>
            <person name="Cregan P.B."/>
            <person name="Rokhsar D.S."/>
            <person name="Jackson S.A."/>
        </authorList>
    </citation>
    <scope>NUCLEOTIDE SEQUENCE [LARGE SCALE GENOMIC DNA]</scope>
    <source>
        <strain evidence="2">cv. G19833</strain>
    </source>
</reference>
<protein>
    <submittedName>
        <fullName evidence="1">Uncharacterized protein</fullName>
    </submittedName>
</protein>
<proteinExistence type="predicted"/>
<dbReference type="Proteomes" id="UP000000226">
    <property type="component" value="Chromosome 8"/>
</dbReference>
<name>V7B9E1_PHAVU</name>
<keyword evidence="2" id="KW-1185">Reference proteome</keyword>
<dbReference type="Gramene" id="ESW13091">
    <property type="protein sequence ID" value="ESW13091"/>
    <property type="gene ID" value="PHAVU_008G167200g"/>
</dbReference>
<accession>V7B9E1</accession>
<evidence type="ECO:0000313" key="1">
    <source>
        <dbReference type="EMBL" id="ESW13091.1"/>
    </source>
</evidence>
<sequence length="69" mass="7820">MSSGKTEKGIVYIDFTLKPTTCKVDGSHMTRNGVTCDSRPRAAIFHFPMLLWLDKPDGNNHHHHKNNNT</sequence>
<dbReference type="EMBL" id="CM002295">
    <property type="protein sequence ID" value="ESW13091.1"/>
    <property type="molecule type" value="Genomic_DNA"/>
</dbReference>
<evidence type="ECO:0000313" key="2">
    <source>
        <dbReference type="Proteomes" id="UP000000226"/>
    </source>
</evidence>
<organism evidence="1 2">
    <name type="scientific">Phaseolus vulgaris</name>
    <name type="common">Kidney bean</name>
    <name type="synonym">French bean</name>
    <dbReference type="NCBI Taxonomy" id="3885"/>
    <lineage>
        <taxon>Eukaryota</taxon>
        <taxon>Viridiplantae</taxon>
        <taxon>Streptophyta</taxon>
        <taxon>Embryophyta</taxon>
        <taxon>Tracheophyta</taxon>
        <taxon>Spermatophyta</taxon>
        <taxon>Magnoliopsida</taxon>
        <taxon>eudicotyledons</taxon>
        <taxon>Gunneridae</taxon>
        <taxon>Pentapetalae</taxon>
        <taxon>rosids</taxon>
        <taxon>fabids</taxon>
        <taxon>Fabales</taxon>
        <taxon>Fabaceae</taxon>
        <taxon>Papilionoideae</taxon>
        <taxon>50 kb inversion clade</taxon>
        <taxon>NPAAA clade</taxon>
        <taxon>indigoferoid/millettioid clade</taxon>
        <taxon>Phaseoleae</taxon>
        <taxon>Phaseolus</taxon>
    </lineage>
</organism>